<dbReference type="Pfam" id="PF06742">
    <property type="entry name" value="DUF1214"/>
    <property type="match status" value="1"/>
</dbReference>
<keyword evidence="4" id="KW-1185">Reference proteome</keyword>
<dbReference type="RefSeq" id="WP_229739899.1">
    <property type="nucleotide sequence ID" value="NZ_BMNE01000003.1"/>
</dbReference>
<dbReference type="Gene3D" id="2.60.120.1600">
    <property type="match status" value="1"/>
</dbReference>
<evidence type="ECO:0000259" key="2">
    <source>
        <dbReference type="Pfam" id="PF06742"/>
    </source>
</evidence>
<proteinExistence type="predicted"/>
<dbReference type="PANTHER" id="PTHR36509">
    <property type="entry name" value="BLL3101 PROTEIN"/>
    <property type="match status" value="1"/>
</dbReference>
<feature type="domain" description="DUF1214" evidence="2">
    <location>
        <begin position="1"/>
        <end position="66"/>
    </location>
</feature>
<feature type="region of interest" description="Disordered" evidence="1">
    <location>
        <begin position="1"/>
        <end position="54"/>
    </location>
</feature>
<evidence type="ECO:0000313" key="4">
    <source>
        <dbReference type="Proteomes" id="UP000658127"/>
    </source>
</evidence>
<sequence length="100" mass="10986">MYDAEGFQVPIERDRFAIGDRDPLQHNPDGSLDIHVSRKNPGPDHESNWLPAPSGPVGITMRLYAARRSSRRNLDPAPGPQGTLTRVPTTAAGIRHHTTV</sequence>
<dbReference type="PANTHER" id="PTHR36509:SF2">
    <property type="entry name" value="BLL3101 PROTEIN"/>
    <property type="match status" value="1"/>
</dbReference>
<protein>
    <recommendedName>
        <fullName evidence="2">DUF1214 domain-containing protein</fullName>
    </recommendedName>
</protein>
<name>A0ABQ2KIK1_9NOCA</name>
<dbReference type="Proteomes" id="UP000658127">
    <property type="component" value="Unassembled WGS sequence"/>
</dbReference>
<evidence type="ECO:0000256" key="1">
    <source>
        <dbReference type="SAM" id="MobiDB-lite"/>
    </source>
</evidence>
<feature type="compositionally biased region" description="Basic and acidic residues" evidence="1">
    <location>
        <begin position="11"/>
        <end position="24"/>
    </location>
</feature>
<organism evidence="3 4">
    <name type="scientific">Nocardia rhizosphaerihabitans</name>
    <dbReference type="NCBI Taxonomy" id="1691570"/>
    <lineage>
        <taxon>Bacteria</taxon>
        <taxon>Bacillati</taxon>
        <taxon>Actinomycetota</taxon>
        <taxon>Actinomycetes</taxon>
        <taxon>Mycobacteriales</taxon>
        <taxon>Nocardiaceae</taxon>
        <taxon>Nocardia</taxon>
    </lineage>
</organism>
<dbReference type="SUPFAM" id="SSF160935">
    <property type="entry name" value="VPA0735-like"/>
    <property type="match status" value="1"/>
</dbReference>
<feature type="region of interest" description="Disordered" evidence="1">
    <location>
        <begin position="69"/>
        <end position="100"/>
    </location>
</feature>
<reference evidence="4" key="1">
    <citation type="journal article" date="2019" name="Int. J. Syst. Evol. Microbiol.">
        <title>The Global Catalogue of Microorganisms (GCM) 10K type strain sequencing project: providing services to taxonomists for standard genome sequencing and annotation.</title>
        <authorList>
            <consortium name="The Broad Institute Genomics Platform"/>
            <consortium name="The Broad Institute Genome Sequencing Center for Infectious Disease"/>
            <person name="Wu L."/>
            <person name="Ma J."/>
        </authorList>
    </citation>
    <scope>NUCLEOTIDE SEQUENCE [LARGE SCALE GENOMIC DNA]</scope>
    <source>
        <strain evidence="4">CGMCC 4.7329</strain>
    </source>
</reference>
<accession>A0ABQ2KIK1</accession>
<gene>
    <name evidence="3" type="ORF">GCM10011610_34550</name>
</gene>
<evidence type="ECO:0000313" key="3">
    <source>
        <dbReference type="EMBL" id="GGN82791.1"/>
    </source>
</evidence>
<comment type="caution">
    <text evidence="3">The sequence shown here is derived from an EMBL/GenBank/DDBJ whole genome shotgun (WGS) entry which is preliminary data.</text>
</comment>
<dbReference type="EMBL" id="BMNE01000003">
    <property type="protein sequence ID" value="GGN82791.1"/>
    <property type="molecule type" value="Genomic_DNA"/>
</dbReference>
<dbReference type="InterPro" id="IPR010621">
    <property type="entry name" value="DUF1214"/>
</dbReference>